<dbReference type="EnsemblPlants" id="OGLUM05G13730.1">
    <property type="protein sequence ID" value="OGLUM05G13730.1"/>
    <property type="gene ID" value="OGLUM05G13730"/>
</dbReference>
<proteinExistence type="predicted"/>
<name>A0A0D9ZXW9_9ORYZ</name>
<evidence type="ECO:0000313" key="1">
    <source>
        <dbReference type="EnsemblPlants" id="OGLUM05G13730.1"/>
    </source>
</evidence>
<dbReference type="PANTHER" id="PTHR47723:SF17">
    <property type="entry name" value="OS05G0353850 PROTEIN"/>
    <property type="match status" value="1"/>
</dbReference>
<dbReference type="HOGENOM" id="CLU_1818867_0_0_1"/>
<reference evidence="1" key="1">
    <citation type="submission" date="2015-04" db="UniProtKB">
        <authorList>
            <consortium name="EnsemblPlants"/>
        </authorList>
    </citation>
    <scope>IDENTIFICATION</scope>
</reference>
<dbReference type="PANTHER" id="PTHR47723">
    <property type="entry name" value="OS05G0353850 PROTEIN"/>
    <property type="match status" value="1"/>
</dbReference>
<accession>A0A0D9ZXW9</accession>
<keyword evidence="2" id="KW-1185">Reference proteome</keyword>
<dbReference type="Gramene" id="OGLUM05G13730.1">
    <property type="protein sequence ID" value="OGLUM05G13730.1"/>
    <property type="gene ID" value="OGLUM05G13730"/>
</dbReference>
<organism evidence="1">
    <name type="scientific">Oryza glumipatula</name>
    <dbReference type="NCBI Taxonomy" id="40148"/>
    <lineage>
        <taxon>Eukaryota</taxon>
        <taxon>Viridiplantae</taxon>
        <taxon>Streptophyta</taxon>
        <taxon>Embryophyta</taxon>
        <taxon>Tracheophyta</taxon>
        <taxon>Spermatophyta</taxon>
        <taxon>Magnoliopsida</taxon>
        <taxon>Liliopsida</taxon>
        <taxon>Poales</taxon>
        <taxon>Poaceae</taxon>
        <taxon>BOP clade</taxon>
        <taxon>Oryzoideae</taxon>
        <taxon>Oryzeae</taxon>
        <taxon>Oryzinae</taxon>
        <taxon>Oryza</taxon>
    </lineage>
</organism>
<evidence type="ECO:0008006" key="3">
    <source>
        <dbReference type="Google" id="ProtNLM"/>
    </source>
</evidence>
<dbReference type="InterPro" id="IPR053151">
    <property type="entry name" value="RNase_H-like"/>
</dbReference>
<evidence type="ECO:0000313" key="2">
    <source>
        <dbReference type="Proteomes" id="UP000026961"/>
    </source>
</evidence>
<sequence>MAFSSTPHLRHSCFCFRCCHLRSFSHRSSLLLHAALPSSPPSFRLAWLIVRWALPTPGWCKLNFDGSVFHDGSRRVSIGGIIRGFDCGGASPSPRPRSTGRLGRAMIRGLRLALACFVERNVVEGDDLVLRRRRILLISFLP</sequence>
<dbReference type="Proteomes" id="UP000026961">
    <property type="component" value="Chromosome 5"/>
</dbReference>
<protein>
    <recommendedName>
        <fullName evidence="3">RNase H type-1 domain-containing protein</fullName>
    </recommendedName>
</protein>
<reference evidence="1" key="2">
    <citation type="submission" date="2018-05" db="EMBL/GenBank/DDBJ databases">
        <title>OgluRS3 (Oryza glumaepatula Reference Sequence Version 3).</title>
        <authorList>
            <person name="Zhang J."/>
            <person name="Kudrna D."/>
            <person name="Lee S."/>
            <person name="Talag J."/>
            <person name="Welchert J."/>
            <person name="Wing R.A."/>
        </authorList>
    </citation>
    <scope>NUCLEOTIDE SEQUENCE [LARGE SCALE GENOMIC DNA]</scope>
</reference>
<dbReference type="AlphaFoldDB" id="A0A0D9ZXW9"/>